<dbReference type="EMBL" id="BX950851">
    <property type="protein sequence ID" value="CAG73319.1"/>
    <property type="molecule type" value="Genomic_DNA"/>
</dbReference>
<sequence length="97" mass="9534">MLVTQGRGFWFTEVVSVAGAYAGAKLQNKDPLTASIAAGVGTAVGAGGGKVLEVGNKYFPVVSDKTASMTGAIGGALASEVAGSKVQDKAGNTGESK</sequence>
<dbReference type="STRING" id="218491.ECA0400"/>
<keyword evidence="2" id="KW-1185">Reference proteome</keyword>
<gene>
    <name evidence="1" type="ordered locus">ECA0400</name>
</gene>
<dbReference type="PATRIC" id="fig|218491.5.peg.402"/>
<organism evidence="1 2">
    <name type="scientific">Pectobacterium atrosepticum (strain SCRI 1043 / ATCC BAA-672)</name>
    <name type="common">Erwinia carotovora subsp. atroseptica</name>
    <dbReference type="NCBI Taxonomy" id="218491"/>
    <lineage>
        <taxon>Bacteria</taxon>
        <taxon>Pseudomonadati</taxon>
        <taxon>Pseudomonadota</taxon>
        <taxon>Gammaproteobacteria</taxon>
        <taxon>Enterobacterales</taxon>
        <taxon>Pectobacteriaceae</taxon>
        <taxon>Pectobacterium</taxon>
    </lineage>
</organism>
<protein>
    <submittedName>
        <fullName evidence="1">Phage-related protein</fullName>
    </submittedName>
</protein>
<accession>Q6DA56</accession>
<dbReference type="eggNOG" id="COG3210">
    <property type="taxonomic scope" value="Bacteria"/>
</dbReference>
<dbReference type="AlphaFoldDB" id="Q6DA56"/>
<reference evidence="1" key="1">
    <citation type="submission" date="2004-02" db="EMBL/GenBank/DDBJ databases">
        <title>The genome sequence of the enterobacterial phytopathogen Erwinia carotovora subsp. atroseptica SCRI1043 and functional genomic identification of novel virulence factors.</title>
        <authorList>
            <person name="Bell K.S."/>
            <person name="Sebaihia M."/>
            <person name="Pritchard L."/>
            <person name="Holden M."/>
            <person name="Hyman L.J."/>
            <person name="Holeva M.C."/>
            <person name="Thomson N.R."/>
            <person name="Bentley S.D."/>
            <person name="Churcher C."/>
            <person name="Mungall K."/>
            <person name="Atkin R."/>
            <person name="Bason N."/>
            <person name="Brooks K."/>
            <person name="Chillingworth T."/>
            <person name="Clark K."/>
            <person name="Doggett J."/>
            <person name="Fraser A."/>
            <person name="Hance Z."/>
            <person name="Hauser H."/>
            <person name="Jagels K."/>
            <person name="Moule S."/>
            <person name="Norbertczak H."/>
            <person name="Ormond D."/>
            <person name="Price C."/>
            <person name="Quail M.A."/>
            <person name="Sanders M."/>
            <person name="Walker D."/>
            <person name="Whitehead S."/>
            <person name="Salmond G.P.C."/>
            <person name="Birch P.R.J."/>
            <person name="Barrell B.G."/>
            <person name="Parkhill J."/>
            <person name="Toth I.K."/>
        </authorList>
    </citation>
    <scope>NUCLEOTIDE SEQUENCE</scope>
    <source>
        <strain evidence="1">SCRI1043</strain>
    </source>
</reference>
<evidence type="ECO:0000313" key="2">
    <source>
        <dbReference type="Proteomes" id="UP000007966"/>
    </source>
</evidence>
<name>Q6DA56_PECAS</name>
<dbReference type="HOGENOM" id="CLU_2344156_0_0_6"/>
<dbReference type="Proteomes" id="UP000007966">
    <property type="component" value="Chromosome"/>
</dbReference>
<proteinExistence type="predicted"/>
<evidence type="ECO:0000313" key="1">
    <source>
        <dbReference type="EMBL" id="CAG73319.1"/>
    </source>
</evidence>
<dbReference type="KEGG" id="eca:ECA0400"/>
<dbReference type="RefSeq" id="WP_011092029.1">
    <property type="nucleotide sequence ID" value="NC_004547.2"/>
</dbReference>